<keyword evidence="6" id="KW-0347">Helicase</keyword>
<dbReference type="PROSITE" id="PS51194">
    <property type="entry name" value="HELICASE_CTER"/>
    <property type="match status" value="1"/>
</dbReference>
<dbReference type="InParanoid" id="A0A448YFZ0"/>
<dbReference type="Gene3D" id="3.40.50.10810">
    <property type="entry name" value="Tandem AAA-ATPase domain"/>
    <property type="match status" value="1"/>
</dbReference>
<evidence type="ECO:0000256" key="2">
    <source>
        <dbReference type="ARBA" id="ARBA00007025"/>
    </source>
</evidence>
<protein>
    <submittedName>
        <fullName evidence="15">DEKNAAC100090</fullName>
    </submittedName>
</protein>
<organism evidence="15 16">
    <name type="scientific">Brettanomyces naardenensis</name>
    <name type="common">Yeast</name>
    <dbReference type="NCBI Taxonomy" id="13370"/>
    <lineage>
        <taxon>Eukaryota</taxon>
        <taxon>Fungi</taxon>
        <taxon>Dikarya</taxon>
        <taxon>Ascomycota</taxon>
        <taxon>Saccharomycotina</taxon>
        <taxon>Pichiomycetes</taxon>
        <taxon>Pichiales</taxon>
        <taxon>Pichiaceae</taxon>
        <taxon>Brettanomyces</taxon>
    </lineage>
</organism>
<comment type="similarity">
    <text evidence="2">Belongs to the SNF2/RAD54 helicase family.</text>
</comment>
<dbReference type="Proteomes" id="UP000290900">
    <property type="component" value="Unassembled WGS sequence"/>
</dbReference>
<dbReference type="InterPro" id="IPR000330">
    <property type="entry name" value="SNF2_N"/>
</dbReference>
<dbReference type="CDD" id="cd18793">
    <property type="entry name" value="SF2_C_SNF"/>
    <property type="match status" value="1"/>
</dbReference>
<evidence type="ECO:0000256" key="10">
    <source>
        <dbReference type="ARBA" id="ARBA00023242"/>
    </source>
</evidence>
<evidence type="ECO:0000256" key="6">
    <source>
        <dbReference type="ARBA" id="ARBA00022806"/>
    </source>
</evidence>
<dbReference type="Pfam" id="PF00271">
    <property type="entry name" value="Helicase_C"/>
    <property type="match status" value="1"/>
</dbReference>
<dbReference type="Pfam" id="PF00176">
    <property type="entry name" value="SNF2-rel_dom"/>
    <property type="match status" value="1"/>
</dbReference>
<keyword evidence="7" id="KW-0067">ATP-binding</keyword>
<proteinExistence type="inferred from homology"/>
<dbReference type="GO" id="GO:0005634">
    <property type="term" value="C:nucleus"/>
    <property type="evidence" value="ECO:0007669"/>
    <property type="project" value="TreeGrafter"/>
</dbReference>
<evidence type="ECO:0000313" key="15">
    <source>
        <dbReference type="EMBL" id="VEU19821.1"/>
    </source>
</evidence>
<feature type="coiled-coil region" evidence="11">
    <location>
        <begin position="71"/>
        <end position="105"/>
    </location>
</feature>
<dbReference type="InterPro" id="IPR001650">
    <property type="entry name" value="Helicase_C-like"/>
</dbReference>
<keyword evidence="5" id="KW-0378">Hydrolase</keyword>
<dbReference type="Gene3D" id="1.20.120.850">
    <property type="entry name" value="SWI2/SNF2 ATPases, N-terminal domain"/>
    <property type="match status" value="1"/>
</dbReference>
<evidence type="ECO:0000259" key="13">
    <source>
        <dbReference type="PROSITE" id="PS51192"/>
    </source>
</evidence>
<keyword evidence="10" id="KW-0539">Nucleus</keyword>
<sequence>MSSDGNGEFFHLPVEVTNEDDKGVAPKRESEEGEEDHGNQDSSAPLSLEALGVRFVEQNSLERSVAERADKEMAKKDVELENKRLARALNKLNKLKGKLKSLQAKFGNGYVRISEKERLRGEIEKLESEELLQASTDVKEIRERLAKAQVLVGQAERQQPPGEEELEAAPKAVDDAEVNFTNVKQLPGETQQEYLIRTGKVTAFGSANGFIEELDEREEDENVPSHQNLRVPGFQEVEEEVEREEEKHNKKCKIATRTSPVVIKDEDEDYIESIDVGESEGENDEDIYYENQEVQSESDENIDISVPKHKLEEEEINEEEDFKNIDDGDEQVYRRRFKQWSDKRSVLRKLKRPDYEEDPNKPEWEKPHPSINDAILNDEFRIPGDIYPLLFDYQKTGVQWLWELFSQRTGGIVGDEMGLGKTVQIIAFLAGLQYTGHLKRPVLIVCPATVLRQWCNEFHRWWPAFRTVILHSIGSGMNGKRTKHEDSWEQEEELWDDMLEKEDYTPKKSAHSAMNDRRAKELVDRVSKKGHVIITTYVGLRIYSKFLLPIRWEYVVLDEGHKIRNPDSYITLTCKQLRTPNRIILSGTPIQNNLVELWSLFDFIFPGRLGTLPVFQKQFCIPINLGGYANATNVQVQTGYKCAVILKDLVSPYLLRRVKADVAQDLPKKSEMVLFCKLTAHQRALYENFLHSEDLQRILKGKRNALYGIDVLRKICNHPDLVAGVADKDRDIVTETSSETAKSMAEKSGKLQVVSTLIQVWNKENRKTLVFTQTRQMLNILEEFVRKLNQENDRAYGYLRMDGTTPVSERQKLVDAFNEDPEYKVFLLTTRVGGLGVNLTGASRVIIYDPDWNPSTDIQARERAWRLGQKKDVTIYRLMIAGSIEEKIYHRQIFKQFLTNKILKDPKQKRFFKMTDMYDLFTLGDQDTKGTETADLFGARETNYEGTKERKSRYLSGARKGRQVREVGDDDFMKVSKLRGVAGVQKYDAGEGIKSNDDDDTGFVSQIFKRSGVHSALEHDSILNQGSETAPSYDVIEGEANRIAREAVQALRSSRRAAREAGIAVPTWTGRFGAAGRTADANGLRPKRRRLPIPGKVAPGLNIRQGSTGLSSSSILKLIERKKNDVGTLRPIDRRLGSHNTALNQKRSIVDDEQLTQKLVTDLSSYMSGLNGYFSTSSDILDHLHVDVLDEKEVKVLRSMLRNICKWDKTRRGWVLNEEFR</sequence>
<evidence type="ECO:0000256" key="1">
    <source>
        <dbReference type="ARBA" id="ARBA00004123"/>
    </source>
</evidence>
<evidence type="ECO:0000256" key="4">
    <source>
        <dbReference type="ARBA" id="ARBA00022763"/>
    </source>
</evidence>
<evidence type="ECO:0000256" key="9">
    <source>
        <dbReference type="ARBA" id="ARBA00023204"/>
    </source>
</evidence>
<dbReference type="PROSITE" id="PS51192">
    <property type="entry name" value="HELICASE_ATP_BIND_1"/>
    <property type="match status" value="1"/>
</dbReference>
<keyword evidence="3" id="KW-0547">Nucleotide-binding</keyword>
<dbReference type="FunFam" id="3.40.50.10810:FF:000039">
    <property type="entry name" value="DNA repair protein Rhp26/Rad26"/>
    <property type="match status" value="1"/>
</dbReference>
<dbReference type="CDD" id="cd18000">
    <property type="entry name" value="DEXHc_ERCC6"/>
    <property type="match status" value="1"/>
</dbReference>
<dbReference type="InterPro" id="IPR038718">
    <property type="entry name" value="SNF2-like_sf"/>
</dbReference>
<keyword evidence="4" id="KW-0227">DNA damage</keyword>
<dbReference type="InterPro" id="IPR014001">
    <property type="entry name" value="Helicase_ATP-bd"/>
</dbReference>
<dbReference type="SMART" id="SM00487">
    <property type="entry name" value="DEXDc"/>
    <property type="match status" value="1"/>
</dbReference>
<dbReference type="SMART" id="SM00490">
    <property type="entry name" value="HELICc"/>
    <property type="match status" value="1"/>
</dbReference>
<dbReference type="InterPro" id="IPR049730">
    <property type="entry name" value="SNF2/RAD54-like_C"/>
</dbReference>
<feature type="region of interest" description="Disordered" evidence="12">
    <location>
        <begin position="1"/>
        <end position="49"/>
    </location>
</feature>
<dbReference type="GO" id="GO:0008094">
    <property type="term" value="F:ATP-dependent activity, acting on DNA"/>
    <property type="evidence" value="ECO:0007669"/>
    <property type="project" value="TreeGrafter"/>
</dbReference>
<dbReference type="GO" id="GO:0006283">
    <property type="term" value="P:transcription-coupled nucleotide-excision repair"/>
    <property type="evidence" value="ECO:0007669"/>
    <property type="project" value="TreeGrafter"/>
</dbReference>
<accession>A0A448YFZ0</accession>
<evidence type="ECO:0000256" key="8">
    <source>
        <dbReference type="ARBA" id="ARBA00023125"/>
    </source>
</evidence>
<dbReference type="PANTHER" id="PTHR45629">
    <property type="entry name" value="SNF2/RAD54 FAMILY MEMBER"/>
    <property type="match status" value="1"/>
</dbReference>
<dbReference type="Pfam" id="PF25875">
    <property type="entry name" value="WHD_Rad26_CSB"/>
    <property type="match status" value="1"/>
</dbReference>
<dbReference type="GO" id="GO:0005524">
    <property type="term" value="F:ATP binding"/>
    <property type="evidence" value="ECO:0007669"/>
    <property type="project" value="InterPro"/>
</dbReference>
<keyword evidence="16" id="KW-1185">Reference proteome</keyword>
<comment type="subcellular location">
    <subcellularLocation>
        <location evidence="1">Nucleus</location>
    </subcellularLocation>
</comment>
<dbReference type="STRING" id="13370.A0A448YFZ0"/>
<evidence type="ECO:0000313" key="16">
    <source>
        <dbReference type="Proteomes" id="UP000290900"/>
    </source>
</evidence>
<reference evidence="15 16" key="1">
    <citation type="submission" date="2018-12" db="EMBL/GenBank/DDBJ databases">
        <authorList>
            <person name="Tiukova I."/>
            <person name="Dainat J."/>
        </authorList>
    </citation>
    <scope>NUCLEOTIDE SEQUENCE [LARGE SCALE GENOMIC DNA]</scope>
</reference>
<evidence type="ECO:0000256" key="12">
    <source>
        <dbReference type="SAM" id="MobiDB-lite"/>
    </source>
</evidence>
<dbReference type="OrthoDB" id="413460at2759"/>
<dbReference type="EMBL" id="CAACVR010000001">
    <property type="protein sequence ID" value="VEU19821.1"/>
    <property type="molecule type" value="Genomic_DNA"/>
</dbReference>
<name>A0A448YFZ0_BRENA</name>
<dbReference type="SUPFAM" id="SSF52540">
    <property type="entry name" value="P-loop containing nucleoside triphosphate hydrolases"/>
    <property type="match status" value="2"/>
</dbReference>
<evidence type="ECO:0000259" key="14">
    <source>
        <dbReference type="PROSITE" id="PS51194"/>
    </source>
</evidence>
<dbReference type="InterPro" id="IPR027417">
    <property type="entry name" value="P-loop_NTPase"/>
</dbReference>
<evidence type="ECO:0000256" key="7">
    <source>
        <dbReference type="ARBA" id="ARBA00022840"/>
    </source>
</evidence>
<dbReference type="InterPro" id="IPR058951">
    <property type="entry name" value="WHD_Rad26_CSB-like"/>
</dbReference>
<keyword evidence="8" id="KW-0238">DNA-binding</keyword>
<evidence type="ECO:0000256" key="11">
    <source>
        <dbReference type="SAM" id="Coils"/>
    </source>
</evidence>
<feature type="domain" description="Helicase C-terminal" evidence="14">
    <location>
        <begin position="752"/>
        <end position="918"/>
    </location>
</feature>
<gene>
    <name evidence="15" type="ORF">BRENAR_LOCUS557</name>
</gene>
<dbReference type="GO" id="GO:0016787">
    <property type="term" value="F:hydrolase activity"/>
    <property type="evidence" value="ECO:0007669"/>
    <property type="project" value="UniProtKB-KW"/>
</dbReference>
<dbReference type="InterPro" id="IPR050496">
    <property type="entry name" value="SNF2_RAD54_helicase_repair"/>
</dbReference>
<evidence type="ECO:0000256" key="5">
    <source>
        <dbReference type="ARBA" id="ARBA00022801"/>
    </source>
</evidence>
<dbReference type="FunCoup" id="A0A448YFZ0">
    <property type="interactions" value="675"/>
</dbReference>
<keyword evidence="11" id="KW-0175">Coiled coil</keyword>
<keyword evidence="9" id="KW-0234">DNA repair</keyword>
<feature type="domain" description="Helicase ATP-binding" evidence="13">
    <location>
        <begin position="402"/>
        <end position="607"/>
    </location>
</feature>
<dbReference type="Gene3D" id="3.40.50.300">
    <property type="entry name" value="P-loop containing nucleotide triphosphate hydrolases"/>
    <property type="match status" value="1"/>
</dbReference>
<feature type="compositionally biased region" description="Basic and acidic residues" evidence="12">
    <location>
        <begin position="19"/>
        <end position="30"/>
    </location>
</feature>
<dbReference type="AlphaFoldDB" id="A0A448YFZ0"/>
<evidence type="ECO:0000256" key="3">
    <source>
        <dbReference type="ARBA" id="ARBA00022741"/>
    </source>
</evidence>
<feature type="region of interest" description="Disordered" evidence="12">
    <location>
        <begin position="1085"/>
        <end position="1104"/>
    </location>
</feature>
<dbReference type="PANTHER" id="PTHR45629:SF7">
    <property type="entry name" value="DNA EXCISION REPAIR PROTEIN ERCC-6-RELATED"/>
    <property type="match status" value="1"/>
</dbReference>